<evidence type="ECO:0000256" key="6">
    <source>
        <dbReference type="SAM" id="MobiDB-lite"/>
    </source>
</evidence>
<feature type="compositionally biased region" description="Gly residues" evidence="6">
    <location>
        <begin position="1"/>
        <end position="12"/>
    </location>
</feature>
<gene>
    <name evidence="9" type="ORF">FVE85_9847</name>
</gene>
<evidence type="ECO:0000313" key="10">
    <source>
        <dbReference type="Proteomes" id="UP000324585"/>
    </source>
</evidence>
<evidence type="ECO:0000256" key="7">
    <source>
        <dbReference type="SAM" id="Phobius"/>
    </source>
</evidence>
<feature type="compositionally biased region" description="Basic residues" evidence="6">
    <location>
        <begin position="67"/>
        <end position="80"/>
    </location>
</feature>
<keyword evidence="5 7" id="KW-0472">Membrane</keyword>
<sequence length="332" mass="35884">MRGGEEGWGAQWGTGEDKRDGGCVAARGGSGGARGGESRGAREWMARGAGGGARAARAGNGQDGRSGRRQGGKRRARGRKGGGQGSKSRRRAELHTEGDSLEDEPKHVAICAAAALLACINLGTVIGHVAARAAGNSWDLLASCGFVGLAGLVAYAFADFATGVYHWGVDNYGDRNTPVFGYQIDAFQGHHKSPWTITERGVFNNVHKACVPALPLLGLMAVCNSFIAPELMTFLNVFFVSVIMSQEIHKWAHMLHPPALVVALQDARVLLSRKVHGLHHNSPFEGNYCIVNGWCNQFLDRIGFFRKMELFFFKLNGAVPNTWLLEESLRQR</sequence>
<evidence type="ECO:0000256" key="1">
    <source>
        <dbReference type="ARBA" id="ARBA00004141"/>
    </source>
</evidence>
<dbReference type="Proteomes" id="UP000324585">
    <property type="component" value="Unassembled WGS sequence"/>
</dbReference>
<feature type="domain" description="Lipid desaturase" evidence="8">
    <location>
        <begin position="155"/>
        <end position="323"/>
    </location>
</feature>
<evidence type="ECO:0000256" key="3">
    <source>
        <dbReference type="ARBA" id="ARBA00022692"/>
    </source>
</evidence>
<keyword evidence="10" id="KW-1185">Reference proteome</keyword>
<dbReference type="InterPro" id="IPR019547">
    <property type="entry name" value="Lipid_desat"/>
</dbReference>
<proteinExistence type="inferred from homology"/>
<keyword evidence="4 7" id="KW-1133">Transmembrane helix</keyword>
<dbReference type="AlphaFoldDB" id="A0A5J4YII5"/>
<keyword evidence="3 7" id="KW-0812">Transmembrane</keyword>
<dbReference type="EMBL" id="VRMN01000017">
    <property type="protein sequence ID" value="KAA8490955.1"/>
    <property type="molecule type" value="Genomic_DNA"/>
</dbReference>
<evidence type="ECO:0000259" key="8">
    <source>
        <dbReference type="Pfam" id="PF10520"/>
    </source>
</evidence>
<comment type="subcellular location">
    <subcellularLocation>
        <location evidence="1">Membrane</location>
        <topology evidence="1">Multi-pass membrane protein</topology>
    </subcellularLocation>
</comment>
<dbReference type="GO" id="GO:0006631">
    <property type="term" value="P:fatty acid metabolic process"/>
    <property type="evidence" value="ECO:0007669"/>
    <property type="project" value="UniProtKB-UniPathway"/>
</dbReference>
<evidence type="ECO:0000313" key="9">
    <source>
        <dbReference type="EMBL" id="KAA8490955.1"/>
    </source>
</evidence>
<feature type="compositionally biased region" description="Basic and acidic residues" evidence="6">
    <location>
        <begin position="91"/>
        <end position="100"/>
    </location>
</feature>
<dbReference type="UniPathway" id="UPA00199"/>
<feature type="region of interest" description="Disordered" evidence="6">
    <location>
        <begin position="1"/>
        <end position="100"/>
    </location>
</feature>
<evidence type="ECO:0000256" key="4">
    <source>
        <dbReference type="ARBA" id="ARBA00022989"/>
    </source>
</evidence>
<organism evidence="9 10">
    <name type="scientific">Porphyridium purpureum</name>
    <name type="common">Red alga</name>
    <name type="synonym">Porphyridium cruentum</name>
    <dbReference type="NCBI Taxonomy" id="35688"/>
    <lineage>
        <taxon>Eukaryota</taxon>
        <taxon>Rhodophyta</taxon>
        <taxon>Bangiophyceae</taxon>
        <taxon>Porphyridiales</taxon>
        <taxon>Porphyridiaceae</taxon>
        <taxon>Porphyridium</taxon>
    </lineage>
</organism>
<name>A0A5J4YII5_PORPP</name>
<comment type="caution">
    <text evidence="9">The sequence shown here is derived from an EMBL/GenBank/DDBJ whole genome shotgun (WGS) entry which is preliminary data.</text>
</comment>
<dbReference type="Pfam" id="PF10520">
    <property type="entry name" value="Lipid_desat"/>
    <property type="match status" value="1"/>
</dbReference>
<dbReference type="PANTHER" id="PTHR48231:SF1">
    <property type="entry name" value="OS08G0187900 PROTEIN"/>
    <property type="match status" value="1"/>
</dbReference>
<reference evidence="10" key="1">
    <citation type="journal article" date="2019" name="Nat. Commun.">
        <title>Expansion of phycobilisome linker gene families in mesophilic red algae.</title>
        <authorList>
            <person name="Lee J."/>
            <person name="Kim D."/>
            <person name="Bhattacharya D."/>
            <person name="Yoon H.S."/>
        </authorList>
    </citation>
    <scope>NUCLEOTIDE SEQUENCE [LARGE SCALE GENOMIC DNA]</scope>
    <source>
        <strain evidence="10">CCMP 1328</strain>
    </source>
</reference>
<feature type="compositionally biased region" description="Basic and acidic residues" evidence="6">
    <location>
        <begin position="36"/>
        <end position="45"/>
    </location>
</feature>
<comment type="similarity">
    <text evidence="2">Belongs to the fatty acid desaturase CarF family.</text>
</comment>
<feature type="transmembrane region" description="Helical" evidence="7">
    <location>
        <begin position="107"/>
        <end position="131"/>
    </location>
</feature>
<feature type="transmembrane region" description="Helical" evidence="7">
    <location>
        <begin position="138"/>
        <end position="158"/>
    </location>
</feature>
<dbReference type="GO" id="GO:0016020">
    <property type="term" value="C:membrane"/>
    <property type="evidence" value="ECO:0007669"/>
    <property type="project" value="UniProtKB-SubCell"/>
</dbReference>
<accession>A0A5J4YII5</accession>
<dbReference type="OrthoDB" id="5103at2759"/>
<evidence type="ECO:0000256" key="2">
    <source>
        <dbReference type="ARBA" id="ARBA00007620"/>
    </source>
</evidence>
<protein>
    <submittedName>
        <fullName evidence="9">Fatty acid desaturase 4, chloroplastic</fullName>
    </submittedName>
</protein>
<evidence type="ECO:0000256" key="5">
    <source>
        <dbReference type="ARBA" id="ARBA00023136"/>
    </source>
</evidence>
<dbReference type="PANTHER" id="PTHR48231">
    <property type="entry name" value="TMEM189_B_DMAIN DOMAIN-CONTAINING PROTEIN"/>
    <property type="match status" value="1"/>
</dbReference>